<keyword evidence="4" id="KW-1185">Reference proteome</keyword>
<dbReference type="PANTHER" id="PTHR36419:SF1">
    <property type="entry name" value="RHO1 GEF LOCALIZING PROTEIN 1"/>
    <property type="match status" value="1"/>
</dbReference>
<feature type="region of interest" description="Disordered" evidence="1">
    <location>
        <begin position="574"/>
        <end position="700"/>
    </location>
</feature>
<feature type="compositionally biased region" description="Basic and acidic residues" evidence="1">
    <location>
        <begin position="636"/>
        <end position="645"/>
    </location>
</feature>
<dbReference type="EMBL" id="CP119907">
    <property type="protein sequence ID" value="WFD25022.1"/>
    <property type="molecule type" value="Genomic_DNA"/>
</dbReference>
<proteinExistence type="predicted"/>
<dbReference type="GO" id="GO:0000917">
    <property type="term" value="P:division septum assembly"/>
    <property type="evidence" value="ECO:0007669"/>
    <property type="project" value="TreeGrafter"/>
</dbReference>
<feature type="region of interest" description="Disordered" evidence="1">
    <location>
        <begin position="401"/>
        <end position="492"/>
    </location>
</feature>
<dbReference type="Pfam" id="PF02752">
    <property type="entry name" value="Arrestin_C"/>
    <property type="match status" value="1"/>
</dbReference>
<protein>
    <recommendedName>
        <fullName evidence="2">Arrestin C-terminal-like domain-containing protein</fullName>
    </recommendedName>
</protein>
<feature type="compositionally biased region" description="Pro residues" evidence="1">
    <location>
        <begin position="689"/>
        <end position="700"/>
    </location>
</feature>
<name>A0AAF0EMY1_9BASI</name>
<organism evidence="3 4">
    <name type="scientific">Malassezia equina</name>
    <dbReference type="NCBI Taxonomy" id="1381935"/>
    <lineage>
        <taxon>Eukaryota</taxon>
        <taxon>Fungi</taxon>
        <taxon>Dikarya</taxon>
        <taxon>Basidiomycota</taxon>
        <taxon>Ustilaginomycotina</taxon>
        <taxon>Malasseziomycetes</taxon>
        <taxon>Malasseziales</taxon>
        <taxon>Malasseziaceae</taxon>
        <taxon>Malassezia</taxon>
    </lineage>
</organism>
<accession>A0AAF0EMY1</accession>
<feature type="compositionally biased region" description="Low complexity" evidence="1">
    <location>
        <begin position="451"/>
        <end position="472"/>
    </location>
</feature>
<feature type="compositionally biased region" description="Basic and acidic residues" evidence="1">
    <location>
        <begin position="591"/>
        <end position="607"/>
    </location>
</feature>
<dbReference type="InterPro" id="IPR011022">
    <property type="entry name" value="Arrestin_C-like"/>
</dbReference>
<dbReference type="InterPro" id="IPR014752">
    <property type="entry name" value="Arrestin-like_C"/>
</dbReference>
<feature type="compositionally biased region" description="Polar residues" evidence="1">
    <location>
        <begin position="474"/>
        <end position="483"/>
    </location>
</feature>
<feature type="compositionally biased region" description="Low complexity" evidence="1">
    <location>
        <begin position="614"/>
        <end position="631"/>
    </location>
</feature>
<feature type="compositionally biased region" description="Low complexity" evidence="1">
    <location>
        <begin position="671"/>
        <end position="681"/>
    </location>
</feature>
<sequence>MSPPRIELRPPPNRGFLQGYPGIPASETRPEAHLSGSIAVQVPSSKGVEAAWLRVEMCKMETIPRGESWKELIGQGPVDVWTAGEDGGGWATLTTRQCPFRLTIPERLPPTLHLDKASGITYKLIASLKVRLKKGLMRKETYETVIQDTRDIVLEKHEQHSTWPIYKYVPITDLSVPEEFEAQEGPYRATLYRAKRAYAPTDLLDVRVVVTAQTPKPAKIKSITAGVRQTVTLFHDNPQAARPNDQKSIMLVSKSKSLRKKVQPGEFFLHDMTLEIPKNHTIMSVNTAKHIEVSHSLRVLLQIDKTTITFERIHMLISGFMPNVSAAAIARIGPVPALDVVPESNPHATRPDTTVFVPDEPTRLPELLSGPEMSQESAAPSAVMADPRIYMDEHVPFPTLGQNDAEFLGTPTPRRQVPAQLASPGLGAAPSNTAAHIHMRPGDILSSDPLASPSRASISSHAPSGSGAGHARVVSTSSMNGSFDSPRPAPRPVSVFMVPPSNTTPPYRASRAFPSAEQEKVRLFEQARAEAAQFQSQMDSGVTFPEAAPPVVSPANTEYDQAGGVPIHASAVSADRGPATSSHAAAPVSLSEKEQLRRYHEAQDAVARHMQAQEAPTREAAPASAALQPSPFLTRSEQRAMEEKSQLQSHYAQTSAEASSSAPAPAPAPAPAISETEAPATGPSTLASHPPPRPPKVPLD</sequence>
<evidence type="ECO:0000259" key="2">
    <source>
        <dbReference type="Pfam" id="PF02752"/>
    </source>
</evidence>
<feature type="domain" description="Arrestin C-terminal-like" evidence="2">
    <location>
        <begin position="185"/>
        <end position="305"/>
    </location>
</feature>
<dbReference type="GO" id="GO:0000935">
    <property type="term" value="C:division septum"/>
    <property type="evidence" value="ECO:0007669"/>
    <property type="project" value="TreeGrafter"/>
</dbReference>
<evidence type="ECO:0000256" key="1">
    <source>
        <dbReference type="SAM" id="MobiDB-lite"/>
    </source>
</evidence>
<gene>
    <name evidence="3" type="ORF">MEQU1_003732</name>
</gene>
<dbReference type="AlphaFoldDB" id="A0AAF0EMY1"/>
<dbReference type="Gene3D" id="2.60.40.640">
    <property type="match status" value="1"/>
</dbReference>
<reference evidence="3" key="1">
    <citation type="submission" date="2023-03" db="EMBL/GenBank/DDBJ databases">
        <title>Mating type loci evolution in Malassezia.</title>
        <authorList>
            <person name="Coelho M.A."/>
        </authorList>
    </citation>
    <scope>NUCLEOTIDE SEQUENCE</scope>
    <source>
        <strain evidence="3">CBS 12830</strain>
    </source>
</reference>
<dbReference type="PANTHER" id="PTHR36419">
    <property type="entry name" value="ARRESTIN FAMILY PROTEIN 1"/>
    <property type="match status" value="1"/>
</dbReference>
<evidence type="ECO:0000313" key="4">
    <source>
        <dbReference type="Proteomes" id="UP001214415"/>
    </source>
</evidence>
<dbReference type="Proteomes" id="UP001214415">
    <property type="component" value="Chromosome 8"/>
</dbReference>
<evidence type="ECO:0000313" key="3">
    <source>
        <dbReference type="EMBL" id="WFD25022.1"/>
    </source>
</evidence>
<dbReference type="InterPro" id="IPR053060">
    <property type="entry name" value="Cytokinesis_Signaling_Reg"/>
</dbReference>
<feature type="compositionally biased region" description="Low complexity" evidence="1">
    <location>
        <begin position="654"/>
        <end position="663"/>
    </location>
</feature>